<dbReference type="PANTHER" id="PTHR16502">
    <property type="entry name" value="KERATINOCYTE-ASSOCIATED TRANSMEMBRANE PROTEIN 2"/>
    <property type="match status" value="1"/>
</dbReference>
<dbReference type="InterPro" id="IPR037645">
    <property type="entry name" value="KCT2"/>
</dbReference>
<accession>A0AAY5EUF3</accession>
<sequence>MDNKSKSADSKMDNKSKSADSKMDNKSKSADSKMDHMPDDEPSSIDKTHGKVKNKPEDKLKSDNQPEQPKSAVKFSDKTEQPKSAVKLNDQTEQPKSAVKLNDQTEQPKSAVKLNDQTEQPKSAEELNDQTEQPKSADKLVGKVDEKPKSEKEKDTATTDKWRAESQGTKPESEAPGRGVVEGEGNEVDDVTLEEEGDEEEDGGLNKSDKSGGQPFNPQPQEESSHFFAYLVCMALLVAVLYVGYHNKRKIIAFVLEGRRSKASRRPKTADYQKLDQHVSSHMSTHGHHNNFTP</sequence>
<organism evidence="3 4">
    <name type="scientific">Electrophorus electricus</name>
    <name type="common">Electric eel</name>
    <name type="synonym">Gymnotus electricus</name>
    <dbReference type="NCBI Taxonomy" id="8005"/>
    <lineage>
        <taxon>Eukaryota</taxon>
        <taxon>Metazoa</taxon>
        <taxon>Chordata</taxon>
        <taxon>Craniata</taxon>
        <taxon>Vertebrata</taxon>
        <taxon>Euteleostomi</taxon>
        <taxon>Actinopterygii</taxon>
        <taxon>Neopterygii</taxon>
        <taxon>Teleostei</taxon>
        <taxon>Ostariophysi</taxon>
        <taxon>Gymnotiformes</taxon>
        <taxon>Gymnotoidei</taxon>
        <taxon>Gymnotidae</taxon>
        <taxon>Electrophorus</taxon>
    </lineage>
</organism>
<reference evidence="3 4" key="1">
    <citation type="submission" date="2020-05" db="EMBL/GenBank/DDBJ databases">
        <title>Electrophorus electricus (electric eel) genome, fEleEle1, primary haplotype.</title>
        <authorList>
            <person name="Myers G."/>
            <person name="Meyer A."/>
            <person name="Fedrigo O."/>
            <person name="Formenti G."/>
            <person name="Rhie A."/>
            <person name="Tracey A."/>
            <person name="Sims Y."/>
            <person name="Jarvis E.D."/>
        </authorList>
    </citation>
    <scope>NUCLEOTIDE SEQUENCE [LARGE SCALE GENOMIC DNA]</scope>
</reference>
<evidence type="ECO:0008006" key="5">
    <source>
        <dbReference type="Google" id="ProtNLM"/>
    </source>
</evidence>
<dbReference type="Ensembl" id="ENSEEET00000058321.1">
    <property type="protein sequence ID" value="ENSEEEP00000060304.1"/>
    <property type="gene ID" value="ENSEEEG00000026895.1"/>
</dbReference>
<dbReference type="AlphaFoldDB" id="A0AAY5EUF3"/>
<evidence type="ECO:0000313" key="4">
    <source>
        <dbReference type="Proteomes" id="UP000314983"/>
    </source>
</evidence>
<feature type="compositionally biased region" description="Basic and acidic residues" evidence="1">
    <location>
        <begin position="1"/>
        <end position="64"/>
    </location>
</feature>
<feature type="compositionally biased region" description="Basic and acidic residues" evidence="1">
    <location>
        <begin position="135"/>
        <end position="164"/>
    </location>
</feature>
<keyword evidence="2" id="KW-0812">Transmembrane</keyword>
<feature type="compositionally biased region" description="Acidic residues" evidence="1">
    <location>
        <begin position="184"/>
        <end position="203"/>
    </location>
</feature>
<evidence type="ECO:0000256" key="1">
    <source>
        <dbReference type="SAM" id="MobiDB-lite"/>
    </source>
</evidence>
<feature type="transmembrane region" description="Helical" evidence="2">
    <location>
        <begin position="227"/>
        <end position="245"/>
    </location>
</feature>
<dbReference type="Proteomes" id="UP000314983">
    <property type="component" value="Chromosome 18"/>
</dbReference>
<reference evidence="3" key="3">
    <citation type="submission" date="2025-09" db="UniProtKB">
        <authorList>
            <consortium name="Ensembl"/>
        </authorList>
    </citation>
    <scope>IDENTIFICATION</scope>
</reference>
<dbReference type="PANTHER" id="PTHR16502:SF0">
    <property type="entry name" value="KERATINOCYTE-ASSOCIATED TRANSMEMBRANE PROTEIN 2"/>
    <property type="match status" value="1"/>
</dbReference>
<dbReference type="GeneTree" id="ENSGT00530000064712"/>
<dbReference type="Pfam" id="PF17818">
    <property type="entry name" value="KCT2"/>
    <property type="match status" value="1"/>
</dbReference>
<feature type="region of interest" description="Disordered" evidence="1">
    <location>
        <begin position="1"/>
        <end position="222"/>
    </location>
</feature>
<evidence type="ECO:0000256" key="2">
    <source>
        <dbReference type="SAM" id="Phobius"/>
    </source>
</evidence>
<proteinExistence type="predicted"/>
<name>A0AAY5EUF3_ELEEL</name>
<keyword evidence="2" id="KW-1133">Transmembrane helix</keyword>
<keyword evidence="2" id="KW-0472">Membrane</keyword>
<reference evidence="3" key="2">
    <citation type="submission" date="2025-08" db="UniProtKB">
        <authorList>
            <consortium name="Ensembl"/>
        </authorList>
    </citation>
    <scope>IDENTIFICATION</scope>
</reference>
<gene>
    <name evidence="3" type="primary">tgoln2</name>
</gene>
<evidence type="ECO:0000313" key="3">
    <source>
        <dbReference type="Ensembl" id="ENSEEEP00000060304.1"/>
    </source>
</evidence>
<keyword evidence="4" id="KW-1185">Reference proteome</keyword>
<protein>
    <recommendedName>
        <fullName evidence="5">Trans-golgi network protein 2</fullName>
    </recommendedName>
</protein>